<dbReference type="GO" id="GO:0048821">
    <property type="term" value="P:erythrocyte development"/>
    <property type="evidence" value="ECO:0007669"/>
    <property type="project" value="TreeGrafter"/>
</dbReference>
<dbReference type="GO" id="GO:0005739">
    <property type="term" value="C:mitochondrion"/>
    <property type="evidence" value="ECO:0007669"/>
    <property type="project" value="TreeGrafter"/>
</dbReference>
<organism evidence="8 9">
    <name type="scientific">Tropilaelaps mercedesae</name>
    <dbReference type="NCBI Taxonomy" id="418985"/>
    <lineage>
        <taxon>Eukaryota</taxon>
        <taxon>Metazoa</taxon>
        <taxon>Ecdysozoa</taxon>
        <taxon>Arthropoda</taxon>
        <taxon>Chelicerata</taxon>
        <taxon>Arachnida</taxon>
        <taxon>Acari</taxon>
        <taxon>Parasitiformes</taxon>
        <taxon>Mesostigmata</taxon>
        <taxon>Gamasina</taxon>
        <taxon>Dermanyssoidea</taxon>
        <taxon>Laelapidae</taxon>
        <taxon>Tropilaelaps</taxon>
    </lineage>
</organism>
<dbReference type="InterPro" id="IPR015424">
    <property type="entry name" value="PyrdxlP-dep_Trfase"/>
</dbReference>
<dbReference type="UniPathway" id="UPA00251">
    <property type="reaction ID" value="UER00375"/>
</dbReference>
<keyword evidence="4 6" id="KW-0663">Pyridoxal phosphate</keyword>
<feature type="domain" description="Aminotransferase class I/classII large" evidence="7">
    <location>
        <begin position="222"/>
        <end position="564"/>
    </location>
</feature>
<dbReference type="EC" id="2.3.1.37" evidence="6"/>
<comment type="cofactor">
    <cofactor evidence="1 6">
        <name>pyridoxal 5'-phosphate</name>
        <dbReference type="ChEBI" id="CHEBI:597326"/>
    </cofactor>
</comment>
<dbReference type="InterPro" id="IPR015422">
    <property type="entry name" value="PyrdxlP-dep_Trfase_small"/>
</dbReference>
<keyword evidence="9" id="KW-1185">Reference proteome</keyword>
<dbReference type="InterPro" id="IPR004839">
    <property type="entry name" value="Aminotransferase_I/II_large"/>
</dbReference>
<dbReference type="AlphaFoldDB" id="A0A1V9XW15"/>
<dbReference type="GO" id="GO:0030170">
    <property type="term" value="F:pyridoxal phosphate binding"/>
    <property type="evidence" value="ECO:0007669"/>
    <property type="project" value="UniProtKB-UniRule"/>
</dbReference>
<dbReference type="SUPFAM" id="SSF53383">
    <property type="entry name" value="PLP-dependent transferases"/>
    <property type="match status" value="1"/>
</dbReference>
<dbReference type="NCBIfam" id="TIGR01821">
    <property type="entry name" value="5aminolev_synth"/>
    <property type="match status" value="1"/>
</dbReference>
<dbReference type="FunFam" id="3.40.640.10:FF:000006">
    <property type="entry name" value="5-aminolevulinate synthase, mitochondrial"/>
    <property type="match status" value="1"/>
</dbReference>
<evidence type="ECO:0000313" key="8">
    <source>
        <dbReference type="EMBL" id="OQR77669.1"/>
    </source>
</evidence>
<dbReference type="InterPro" id="IPR015421">
    <property type="entry name" value="PyrdxlP-dep_Trfase_major"/>
</dbReference>
<accession>A0A1V9XW15</accession>
<dbReference type="CDD" id="cd06454">
    <property type="entry name" value="KBL_like"/>
    <property type="match status" value="1"/>
</dbReference>
<comment type="similarity">
    <text evidence="2 6">Belongs to the class-II pyridoxal-phosphate-dependent aminotransferase family.</text>
</comment>
<dbReference type="GO" id="GO:0003870">
    <property type="term" value="F:5-aminolevulinate synthase activity"/>
    <property type="evidence" value="ECO:0007669"/>
    <property type="project" value="UniProtKB-EC"/>
</dbReference>
<dbReference type="GO" id="GO:0042541">
    <property type="term" value="P:hemoglobin biosynthetic process"/>
    <property type="evidence" value="ECO:0007669"/>
    <property type="project" value="TreeGrafter"/>
</dbReference>
<dbReference type="Gene3D" id="3.40.640.10">
    <property type="entry name" value="Type I PLP-dependent aspartate aminotransferase-like (Major domain)"/>
    <property type="match status" value="1"/>
</dbReference>
<evidence type="ECO:0000256" key="3">
    <source>
        <dbReference type="ARBA" id="ARBA00022679"/>
    </source>
</evidence>
<evidence type="ECO:0000256" key="2">
    <source>
        <dbReference type="ARBA" id="ARBA00008392"/>
    </source>
</evidence>
<dbReference type="PANTHER" id="PTHR13693:SF102">
    <property type="entry name" value="2-AMINO-3-KETOBUTYRATE COENZYME A LIGASE, MITOCHONDRIAL"/>
    <property type="match status" value="1"/>
</dbReference>
<dbReference type="OrthoDB" id="10263824at2759"/>
<dbReference type="Gene3D" id="3.90.1150.10">
    <property type="entry name" value="Aspartate Aminotransferase, domain 1"/>
    <property type="match status" value="1"/>
</dbReference>
<evidence type="ECO:0000256" key="4">
    <source>
        <dbReference type="ARBA" id="ARBA00022898"/>
    </source>
</evidence>
<dbReference type="EMBL" id="MNPL01003253">
    <property type="protein sequence ID" value="OQR77669.1"/>
    <property type="molecule type" value="Genomic_DNA"/>
</dbReference>
<evidence type="ECO:0000256" key="1">
    <source>
        <dbReference type="ARBA" id="ARBA00001933"/>
    </source>
</evidence>
<gene>
    <name evidence="8" type="ORF">BIW11_06925</name>
</gene>
<evidence type="ECO:0000259" key="7">
    <source>
        <dbReference type="Pfam" id="PF00155"/>
    </source>
</evidence>
<reference evidence="8 9" key="1">
    <citation type="journal article" date="2017" name="Gigascience">
        <title>Draft genome of the honey bee ectoparasitic mite, Tropilaelaps mercedesae, is shaped by the parasitic life history.</title>
        <authorList>
            <person name="Dong X."/>
            <person name="Armstrong S.D."/>
            <person name="Xia D."/>
            <person name="Makepeace B.L."/>
            <person name="Darby A.C."/>
            <person name="Kadowaki T."/>
        </authorList>
    </citation>
    <scope>NUCLEOTIDE SEQUENCE [LARGE SCALE GENOMIC DNA]</scope>
    <source>
        <strain evidence="8">Wuxi-XJTLU</strain>
    </source>
</reference>
<dbReference type="GO" id="GO:0006782">
    <property type="term" value="P:protoporphyrinogen IX biosynthetic process"/>
    <property type="evidence" value="ECO:0007669"/>
    <property type="project" value="UniProtKB-UniRule"/>
</dbReference>
<proteinExistence type="inferred from homology"/>
<dbReference type="InterPro" id="IPR050087">
    <property type="entry name" value="AON_synthase_class-II"/>
</dbReference>
<keyword evidence="5 6" id="KW-0012">Acyltransferase</keyword>
<dbReference type="PANTHER" id="PTHR13693">
    <property type="entry name" value="CLASS II AMINOTRANSFERASE/8-AMINO-7-OXONONANOATE SYNTHASE"/>
    <property type="match status" value="1"/>
</dbReference>
<evidence type="ECO:0000256" key="5">
    <source>
        <dbReference type="ARBA" id="ARBA00023315"/>
    </source>
</evidence>
<comment type="catalytic activity">
    <reaction evidence="6">
        <text>succinyl-CoA + glycine + H(+) = 5-aminolevulinate + CO2 + CoA</text>
        <dbReference type="Rhea" id="RHEA:12921"/>
        <dbReference type="ChEBI" id="CHEBI:15378"/>
        <dbReference type="ChEBI" id="CHEBI:16526"/>
        <dbReference type="ChEBI" id="CHEBI:57287"/>
        <dbReference type="ChEBI" id="CHEBI:57292"/>
        <dbReference type="ChEBI" id="CHEBI:57305"/>
        <dbReference type="ChEBI" id="CHEBI:356416"/>
        <dbReference type="EC" id="2.3.1.37"/>
    </reaction>
</comment>
<protein>
    <recommendedName>
        <fullName evidence="6">5-aminolevulinate synthase</fullName>
        <ecNumber evidence="6">2.3.1.37</ecNumber>
    </recommendedName>
    <alternativeName>
        <fullName evidence="6">5-aminolevulinic acid synthase</fullName>
    </alternativeName>
    <alternativeName>
        <fullName evidence="6">Delta-ALA synthase</fullName>
    </alternativeName>
    <alternativeName>
        <fullName evidence="6">Delta-aminolevulinate synthase</fullName>
    </alternativeName>
</protein>
<keyword evidence="6" id="KW-0350">Heme biosynthesis</keyword>
<comment type="caution">
    <text evidence="8">The sequence shown here is derived from an EMBL/GenBank/DDBJ whole genome shotgun (WGS) entry which is preliminary data.</text>
</comment>
<keyword evidence="3 6" id="KW-0808">Transferase</keyword>
<comment type="pathway">
    <text evidence="6">Porphyrin-containing compound metabolism; protoporphyrin-IX biosynthesis; 5-aminolevulinate from glycine: step 1/1.</text>
</comment>
<dbReference type="Pfam" id="PF00155">
    <property type="entry name" value="Aminotran_1_2"/>
    <property type="match status" value="1"/>
</dbReference>
<dbReference type="InterPro" id="IPR010961">
    <property type="entry name" value="4pyrrol_synth_NH2levulA_synth"/>
</dbReference>
<dbReference type="STRING" id="418985.A0A1V9XW15"/>
<name>A0A1V9XW15_9ACAR</name>
<dbReference type="FunCoup" id="A0A1V9XW15">
    <property type="interactions" value="558"/>
</dbReference>
<evidence type="ECO:0000313" key="9">
    <source>
        <dbReference type="Proteomes" id="UP000192247"/>
    </source>
</evidence>
<sequence length="598" mass="65907">MMFRWSPGALRLSWQRFALADASTSTRTRFTETGFCRELSAILSSPRLGDQLVYTRRSRKVSHDKHARNLAIMSCPFVSRLTMSYVKKYASPLIAMYQRQCPYLARSVNTASACSQQASVKQSFNCPVDVEGRCNRCPFLAANKAAIKSVSTADAVEFSEGPWTEEEPAGKPQFGYESHFSMMIAKKKMDHSYRVFKKVNRLAAEFPKATEHSSESDDSKPITVWCSNDYLGMSRHEKVKEAVRQALESHGAGAGGTRNISGNSLMHENLEKDLAQLHSKQAALLFTSCFVANDTTLFTLGKLVPGIHIFSDAGNHASLIQGIRNCGAPKHVFRHNDVAHLRELLRRVPKSTPKVVVFESVHSMTGDISPMEQICDLAHEYGALTFVDEVHAVGLYGERGAGVAEARGILDKMDVISGTLGKAFGNIGGYVTSTSNFVDFIRSYGAGFIFTTSLPPTVLCGARASVAVLSSPEGRLLRRRHQEMVSYMKGALKAAGLPVIDSESHIIPVHVGDPAACTKVSNELMQFGHYVQAINYPTVARGEERLRLAPTPFHDEEMVDRFVQDMCEAWQIAGLSLSPAERWRPANTANFSNSEKLV</sequence>
<evidence type="ECO:0000256" key="6">
    <source>
        <dbReference type="RuleBase" id="RU910713"/>
    </source>
</evidence>
<dbReference type="Proteomes" id="UP000192247">
    <property type="component" value="Unassembled WGS sequence"/>
</dbReference>
<dbReference type="InParanoid" id="A0A1V9XW15"/>